<sequence length="56" mass="6479">MMMKCEVSFVFCMVFSLYYREFTCQKKLPKISLSRPQFLCIIAALGQVHCYTSAVS</sequence>
<proteinExistence type="predicted"/>
<reference evidence="1" key="1">
    <citation type="submission" date="2014-09" db="EMBL/GenBank/DDBJ databases">
        <authorList>
            <person name="Magalhaes I.L.F."/>
            <person name="Oliveira U."/>
            <person name="Santos F.R."/>
            <person name="Vidigal T.H.D.A."/>
            <person name="Brescovit A.D."/>
            <person name="Santos A.J."/>
        </authorList>
    </citation>
    <scope>NUCLEOTIDE SEQUENCE</scope>
    <source>
        <tissue evidence="1">Shoot tissue taken approximately 20 cm above the soil surface</tissue>
    </source>
</reference>
<reference evidence="1" key="2">
    <citation type="journal article" date="2015" name="Data Brief">
        <title>Shoot transcriptome of the giant reed, Arundo donax.</title>
        <authorList>
            <person name="Barrero R.A."/>
            <person name="Guerrero F.D."/>
            <person name="Moolhuijzen P."/>
            <person name="Goolsby J.A."/>
            <person name="Tidwell J."/>
            <person name="Bellgard S.E."/>
            <person name="Bellgard M.I."/>
        </authorList>
    </citation>
    <scope>NUCLEOTIDE SEQUENCE</scope>
    <source>
        <tissue evidence="1">Shoot tissue taken approximately 20 cm above the soil surface</tissue>
    </source>
</reference>
<evidence type="ECO:0000313" key="1">
    <source>
        <dbReference type="EMBL" id="JAD26575.1"/>
    </source>
</evidence>
<dbReference type="EMBL" id="GBRH01271320">
    <property type="protein sequence ID" value="JAD26575.1"/>
    <property type="molecule type" value="Transcribed_RNA"/>
</dbReference>
<organism evidence="1">
    <name type="scientific">Arundo donax</name>
    <name type="common">Giant reed</name>
    <name type="synonym">Donax arundinaceus</name>
    <dbReference type="NCBI Taxonomy" id="35708"/>
    <lineage>
        <taxon>Eukaryota</taxon>
        <taxon>Viridiplantae</taxon>
        <taxon>Streptophyta</taxon>
        <taxon>Embryophyta</taxon>
        <taxon>Tracheophyta</taxon>
        <taxon>Spermatophyta</taxon>
        <taxon>Magnoliopsida</taxon>
        <taxon>Liliopsida</taxon>
        <taxon>Poales</taxon>
        <taxon>Poaceae</taxon>
        <taxon>PACMAD clade</taxon>
        <taxon>Arundinoideae</taxon>
        <taxon>Arundineae</taxon>
        <taxon>Arundo</taxon>
    </lineage>
</organism>
<name>A0A0A8YN61_ARUDO</name>
<protein>
    <submittedName>
        <fullName evidence="1">Uncharacterized protein</fullName>
    </submittedName>
</protein>
<dbReference type="AlphaFoldDB" id="A0A0A8YN61"/>
<accession>A0A0A8YN61</accession>